<keyword evidence="3" id="KW-1185">Reference proteome</keyword>
<dbReference type="Proteomes" id="UP001314170">
    <property type="component" value="Unassembled WGS sequence"/>
</dbReference>
<gene>
    <name evidence="2" type="ORF">DCAF_LOCUS9204</name>
</gene>
<evidence type="ECO:0000313" key="3">
    <source>
        <dbReference type="Proteomes" id="UP001314170"/>
    </source>
</evidence>
<feature type="compositionally biased region" description="Polar residues" evidence="1">
    <location>
        <begin position="72"/>
        <end position="86"/>
    </location>
</feature>
<dbReference type="AlphaFoldDB" id="A0AAV1RCA2"/>
<comment type="caution">
    <text evidence="2">The sequence shown here is derived from an EMBL/GenBank/DDBJ whole genome shotgun (WGS) entry which is preliminary data.</text>
</comment>
<sequence>MIICCSKVGHQVKVDKCIVVKAKNIEREQDLERRRMKEPDSDQTSTCSFRKRRGKATGIPNPKFERNDTPHRTPNNQTQTHHLIVP</sequence>
<feature type="compositionally biased region" description="Basic and acidic residues" evidence="1">
    <location>
        <begin position="30"/>
        <end position="40"/>
    </location>
</feature>
<feature type="region of interest" description="Disordered" evidence="1">
    <location>
        <begin position="30"/>
        <end position="86"/>
    </location>
</feature>
<dbReference type="EMBL" id="CAWUPB010000913">
    <property type="protein sequence ID" value="CAK7332879.1"/>
    <property type="molecule type" value="Genomic_DNA"/>
</dbReference>
<organism evidence="2 3">
    <name type="scientific">Dovyalis caffra</name>
    <dbReference type="NCBI Taxonomy" id="77055"/>
    <lineage>
        <taxon>Eukaryota</taxon>
        <taxon>Viridiplantae</taxon>
        <taxon>Streptophyta</taxon>
        <taxon>Embryophyta</taxon>
        <taxon>Tracheophyta</taxon>
        <taxon>Spermatophyta</taxon>
        <taxon>Magnoliopsida</taxon>
        <taxon>eudicotyledons</taxon>
        <taxon>Gunneridae</taxon>
        <taxon>Pentapetalae</taxon>
        <taxon>rosids</taxon>
        <taxon>fabids</taxon>
        <taxon>Malpighiales</taxon>
        <taxon>Salicaceae</taxon>
        <taxon>Flacourtieae</taxon>
        <taxon>Dovyalis</taxon>
    </lineage>
</organism>
<accession>A0AAV1RCA2</accession>
<evidence type="ECO:0000256" key="1">
    <source>
        <dbReference type="SAM" id="MobiDB-lite"/>
    </source>
</evidence>
<protein>
    <submittedName>
        <fullName evidence="2">Uncharacterized protein</fullName>
    </submittedName>
</protein>
<proteinExistence type="predicted"/>
<reference evidence="2 3" key="1">
    <citation type="submission" date="2024-01" db="EMBL/GenBank/DDBJ databases">
        <authorList>
            <person name="Waweru B."/>
        </authorList>
    </citation>
    <scope>NUCLEOTIDE SEQUENCE [LARGE SCALE GENOMIC DNA]</scope>
</reference>
<evidence type="ECO:0000313" key="2">
    <source>
        <dbReference type="EMBL" id="CAK7332879.1"/>
    </source>
</evidence>
<name>A0AAV1RCA2_9ROSI</name>